<evidence type="ECO:0000256" key="1">
    <source>
        <dbReference type="ARBA" id="ARBA00006471"/>
    </source>
</evidence>
<dbReference type="Gene3D" id="3.30.1490.10">
    <property type="match status" value="1"/>
</dbReference>
<gene>
    <name evidence="4" type="primary">rps8</name>
</gene>
<dbReference type="GO" id="GO:0005840">
    <property type="term" value="C:ribosome"/>
    <property type="evidence" value="ECO:0007669"/>
    <property type="project" value="UniProtKB-KW"/>
</dbReference>
<dbReference type="AlphaFoldDB" id="A0A8A6KRI1"/>
<accession>A0A8A6KRI1</accession>
<protein>
    <submittedName>
        <fullName evidence="4">Ribosomal protein S8</fullName>
    </submittedName>
</protein>
<dbReference type="EMBL" id="MW392567">
    <property type="protein sequence ID" value="QTI82371.1"/>
    <property type="molecule type" value="Genomic_DNA"/>
</dbReference>
<dbReference type="InterPro" id="IPR035987">
    <property type="entry name" value="Ribosomal_uS8_sf"/>
</dbReference>
<evidence type="ECO:0000256" key="3">
    <source>
        <dbReference type="ARBA" id="ARBA00023274"/>
    </source>
</evidence>
<dbReference type="GeneID" id="69240830"/>
<name>A0A8A6KRI1_9STRA</name>
<dbReference type="InterPro" id="IPR000630">
    <property type="entry name" value="Ribosomal_uS8"/>
</dbReference>
<reference evidence="4" key="1">
    <citation type="submission" date="2020-12" db="EMBL/GenBank/DDBJ databases">
        <title>Complete mitochondrial genome of Rhizosolenia setigera (Coscinodiscophyceae, Bacillariophyta).</title>
        <authorList>
            <person name="Yao Y."/>
        </authorList>
    </citation>
    <scope>NUCLEOTIDE SEQUENCE</scope>
    <source>
        <strain evidence="4">CNS00456</strain>
    </source>
</reference>
<dbReference type="SUPFAM" id="SSF56047">
    <property type="entry name" value="Ribosomal protein S8"/>
    <property type="match status" value="1"/>
</dbReference>
<organism evidence="4">
    <name type="scientific">Sundstroemia setigera</name>
    <dbReference type="NCBI Taxonomy" id="3005"/>
    <lineage>
        <taxon>Eukaryota</taxon>
        <taxon>Sar</taxon>
        <taxon>Stramenopiles</taxon>
        <taxon>Ochrophyta</taxon>
        <taxon>Bacillariophyta</taxon>
        <taxon>Coscinodiscophyceae</taxon>
        <taxon>Rhizosoleniophycidae</taxon>
        <taxon>Rhizosoleniales</taxon>
        <taxon>Rhizosoleniaceae</taxon>
        <taxon>Sundstroemia</taxon>
    </lineage>
</organism>
<evidence type="ECO:0000313" key="4">
    <source>
        <dbReference type="EMBL" id="QTI82371.1"/>
    </source>
</evidence>
<dbReference type="GO" id="GO:0006412">
    <property type="term" value="P:translation"/>
    <property type="evidence" value="ECO:0007669"/>
    <property type="project" value="InterPro"/>
</dbReference>
<proteinExistence type="inferred from homology"/>
<geneLocation type="mitochondrion" evidence="4"/>
<dbReference type="Pfam" id="PF00410">
    <property type="entry name" value="Ribosomal_S8"/>
    <property type="match status" value="1"/>
</dbReference>
<sequence length="128" mass="14808">MNYNLYNMQANIKNGQKVNKVMIFQKKNNICTQILNILWDEGYILGYKTSKTDKKKLEIFLKYKYSEPCIKQLISISKSSNRVYMSLLELNKITTIRGLVIVSTDKGLMTLKNCIKFNKGGELLLICL</sequence>
<keyword evidence="3" id="KW-0687">Ribonucleoprotein</keyword>
<keyword evidence="2 4" id="KW-0689">Ribosomal protein</keyword>
<evidence type="ECO:0000256" key="2">
    <source>
        <dbReference type="ARBA" id="ARBA00022980"/>
    </source>
</evidence>
<dbReference type="Gene3D" id="3.30.1370.30">
    <property type="match status" value="1"/>
</dbReference>
<dbReference type="RefSeq" id="YP_010241683.1">
    <property type="nucleotide sequence ID" value="NC_059919.1"/>
</dbReference>
<dbReference type="GO" id="GO:0003735">
    <property type="term" value="F:structural constituent of ribosome"/>
    <property type="evidence" value="ECO:0007669"/>
    <property type="project" value="InterPro"/>
</dbReference>
<keyword evidence="4" id="KW-0496">Mitochondrion</keyword>
<dbReference type="GO" id="GO:1990904">
    <property type="term" value="C:ribonucleoprotein complex"/>
    <property type="evidence" value="ECO:0007669"/>
    <property type="project" value="UniProtKB-KW"/>
</dbReference>
<comment type="similarity">
    <text evidence="1">Belongs to the universal ribosomal protein uS8 family.</text>
</comment>